<reference evidence="3" key="1">
    <citation type="submission" date="2018-05" db="EMBL/GenBank/DDBJ databases">
        <authorList>
            <person name="Lanie J.A."/>
            <person name="Ng W.-L."/>
            <person name="Kazmierczak K.M."/>
            <person name="Andrzejewski T.M."/>
            <person name="Davidsen T.M."/>
            <person name="Wayne K.J."/>
            <person name="Tettelin H."/>
            <person name="Glass J.I."/>
            <person name="Rusch D."/>
            <person name="Podicherti R."/>
            <person name="Tsui H.-C.T."/>
            <person name="Winkler M.E."/>
        </authorList>
    </citation>
    <scope>NUCLEOTIDE SEQUENCE</scope>
</reference>
<proteinExistence type="inferred from homology"/>
<gene>
    <name evidence="3" type="ORF">METZ01_LOCUS165181</name>
</gene>
<dbReference type="InterPro" id="IPR015422">
    <property type="entry name" value="PyrdxlP-dep_Trfase_small"/>
</dbReference>
<dbReference type="PIRSF" id="PIRSF000390">
    <property type="entry name" value="PLP_StrS"/>
    <property type="match status" value="1"/>
</dbReference>
<dbReference type="InterPro" id="IPR015424">
    <property type="entry name" value="PyrdxlP-dep_Trfase"/>
</dbReference>
<dbReference type="GO" id="GO:0000271">
    <property type="term" value="P:polysaccharide biosynthetic process"/>
    <property type="evidence" value="ECO:0007669"/>
    <property type="project" value="TreeGrafter"/>
</dbReference>
<evidence type="ECO:0000313" key="3">
    <source>
        <dbReference type="EMBL" id="SVB12327.1"/>
    </source>
</evidence>
<dbReference type="AlphaFoldDB" id="A0A382BGL6"/>
<dbReference type="GO" id="GO:0008483">
    <property type="term" value="F:transaminase activity"/>
    <property type="evidence" value="ECO:0007669"/>
    <property type="project" value="TreeGrafter"/>
</dbReference>
<protein>
    <recommendedName>
        <fullName evidence="4">DegT/DnrJ/EryC1/StrS family aminotransferase</fullName>
    </recommendedName>
</protein>
<keyword evidence="1" id="KW-0663">Pyridoxal phosphate</keyword>
<evidence type="ECO:0000256" key="1">
    <source>
        <dbReference type="ARBA" id="ARBA00022898"/>
    </source>
</evidence>
<dbReference type="EMBL" id="UINC01029500">
    <property type="protein sequence ID" value="SVB12327.1"/>
    <property type="molecule type" value="Genomic_DNA"/>
</dbReference>
<dbReference type="InterPro" id="IPR000653">
    <property type="entry name" value="DegT/StrS_aminotransferase"/>
</dbReference>
<dbReference type="GO" id="GO:0030170">
    <property type="term" value="F:pyridoxal phosphate binding"/>
    <property type="evidence" value="ECO:0007669"/>
    <property type="project" value="TreeGrafter"/>
</dbReference>
<dbReference type="InterPro" id="IPR015421">
    <property type="entry name" value="PyrdxlP-dep_Trfase_major"/>
</dbReference>
<dbReference type="CDD" id="cd00616">
    <property type="entry name" value="AHBA_syn"/>
    <property type="match status" value="1"/>
</dbReference>
<comment type="similarity">
    <text evidence="2">Belongs to the DegT/DnrJ/EryC1 family.</text>
</comment>
<feature type="non-terminal residue" evidence="3">
    <location>
        <position position="1"/>
    </location>
</feature>
<organism evidence="3">
    <name type="scientific">marine metagenome</name>
    <dbReference type="NCBI Taxonomy" id="408172"/>
    <lineage>
        <taxon>unclassified sequences</taxon>
        <taxon>metagenomes</taxon>
        <taxon>ecological metagenomes</taxon>
    </lineage>
</organism>
<accession>A0A382BGL6</accession>
<dbReference type="SUPFAM" id="SSF53383">
    <property type="entry name" value="PLP-dependent transferases"/>
    <property type="match status" value="1"/>
</dbReference>
<evidence type="ECO:0000256" key="2">
    <source>
        <dbReference type="ARBA" id="ARBA00037999"/>
    </source>
</evidence>
<dbReference type="Pfam" id="PF01041">
    <property type="entry name" value="DegT_DnrJ_EryC1"/>
    <property type="match status" value="1"/>
</dbReference>
<evidence type="ECO:0008006" key="4">
    <source>
        <dbReference type="Google" id="ProtNLM"/>
    </source>
</evidence>
<dbReference type="Gene3D" id="3.90.1150.10">
    <property type="entry name" value="Aspartate Aminotransferase, domain 1"/>
    <property type="match status" value="1"/>
</dbReference>
<dbReference type="PANTHER" id="PTHR30244:SF36">
    <property type="entry name" value="3-OXO-GLUCOSE-6-PHOSPHATE:GLUTAMATE AMINOTRANSFERASE"/>
    <property type="match status" value="1"/>
</dbReference>
<name>A0A382BGL6_9ZZZZ</name>
<dbReference type="PANTHER" id="PTHR30244">
    <property type="entry name" value="TRANSAMINASE"/>
    <property type="match status" value="1"/>
</dbReference>
<sequence length="318" mass="35487">GTKHAIGVGSGTDALFLSLKVLGVDKGDEVITTPFTFFATVGAIVTSGATPVFVDCGDDFNIDPNLIESAITSKTKAIMPVHWSGKPCDMDSINMIAEKHKIPVIEDACHAIQAKYKGRSAGNLGSFGCFSFHPLKNLNVWGDGGIITTNSDDYAKRLKLIRNHGLIGRNECVEFAYNSRLDTIQAVVAHHMLDKIDHITDSRINNAKYLDEKLKGVTQLEMPIRNPEIREVFHLYMLKAERRDELQSYLISQDIDAKVHYPIPMHLQEAAKKYNYSEGDFPKCESAGKSVISFPVHEFITKEHLDKIVYHVKSFYES</sequence>
<dbReference type="Gene3D" id="3.40.640.10">
    <property type="entry name" value="Type I PLP-dependent aspartate aminotransferase-like (Major domain)"/>
    <property type="match status" value="1"/>
</dbReference>